<evidence type="ECO:0000313" key="2">
    <source>
        <dbReference type="EMBL" id="OGE74949.1"/>
    </source>
</evidence>
<sequence>MEEKLAQYRVPVFTAVFFLSLGAISVSAAKYLRRRRTDRELAEQVGKHESIPVRDLPQSIREARRR</sequence>
<reference evidence="2 3" key="1">
    <citation type="journal article" date="2016" name="Nat. Commun.">
        <title>Thousands of microbial genomes shed light on interconnected biogeochemical processes in an aquifer system.</title>
        <authorList>
            <person name="Anantharaman K."/>
            <person name="Brown C.T."/>
            <person name="Hug L.A."/>
            <person name="Sharon I."/>
            <person name="Castelle C.J."/>
            <person name="Probst A.J."/>
            <person name="Thomas B.C."/>
            <person name="Singh A."/>
            <person name="Wilkins M.J."/>
            <person name="Karaoz U."/>
            <person name="Brodie E.L."/>
            <person name="Williams K.H."/>
            <person name="Hubbard S.S."/>
            <person name="Banfield J.F."/>
        </authorList>
    </citation>
    <scope>NUCLEOTIDE SEQUENCE [LARGE SCALE GENOMIC DNA]</scope>
</reference>
<keyword evidence="1" id="KW-1133">Transmembrane helix</keyword>
<accession>A0A1F5NBD0</accession>
<gene>
    <name evidence="2" type="ORF">A3K06_02145</name>
</gene>
<keyword evidence="1" id="KW-0472">Membrane</keyword>
<dbReference type="Proteomes" id="UP000176547">
    <property type="component" value="Unassembled WGS sequence"/>
</dbReference>
<feature type="transmembrane region" description="Helical" evidence="1">
    <location>
        <begin position="12"/>
        <end position="32"/>
    </location>
</feature>
<evidence type="ECO:0000313" key="3">
    <source>
        <dbReference type="Proteomes" id="UP000176547"/>
    </source>
</evidence>
<dbReference type="AlphaFoldDB" id="A0A1F5NBD0"/>
<keyword evidence="1" id="KW-0812">Transmembrane</keyword>
<proteinExistence type="predicted"/>
<protein>
    <recommendedName>
        <fullName evidence="4">Transmembrane protein</fullName>
    </recommendedName>
</protein>
<name>A0A1F5NBD0_9BACT</name>
<comment type="caution">
    <text evidence="2">The sequence shown here is derived from an EMBL/GenBank/DDBJ whole genome shotgun (WGS) entry which is preliminary data.</text>
</comment>
<organism evidence="2 3">
    <name type="scientific">Candidatus Doudnabacteria bacterium RIFCSPHIGHO2_01_52_17</name>
    <dbReference type="NCBI Taxonomy" id="1817820"/>
    <lineage>
        <taxon>Bacteria</taxon>
        <taxon>Candidatus Doudnaibacteriota</taxon>
    </lineage>
</organism>
<dbReference type="EMBL" id="MFEG01000037">
    <property type="protein sequence ID" value="OGE74949.1"/>
    <property type="molecule type" value="Genomic_DNA"/>
</dbReference>
<evidence type="ECO:0008006" key="4">
    <source>
        <dbReference type="Google" id="ProtNLM"/>
    </source>
</evidence>
<evidence type="ECO:0000256" key="1">
    <source>
        <dbReference type="SAM" id="Phobius"/>
    </source>
</evidence>